<protein>
    <submittedName>
        <fullName evidence="2">SDR family NAD(P)-dependent oxidoreductase</fullName>
    </submittedName>
</protein>
<evidence type="ECO:0000313" key="2">
    <source>
        <dbReference type="EMBL" id="MDP5227101.1"/>
    </source>
</evidence>
<reference evidence="2 3" key="1">
    <citation type="submission" date="2023-08" db="EMBL/GenBank/DDBJ databases">
        <title>Arthrobacter horti sp. nov., isolated from forest soil.</title>
        <authorList>
            <person name="Park M."/>
        </authorList>
    </citation>
    <scope>NUCLEOTIDE SEQUENCE [LARGE SCALE GENOMIC DNA]</scope>
    <source>
        <strain evidence="2 3">YJM1</strain>
    </source>
</reference>
<dbReference type="PRINTS" id="PR00080">
    <property type="entry name" value="SDRFAMILY"/>
</dbReference>
<keyword evidence="3" id="KW-1185">Reference proteome</keyword>
<sequence>MARDIQITTSLTGRVALVTGSSRGIGAAIAETFAAHGARVVLHGRDAGALESVRLRIAGDGGQVMTAVADLTRFEEIEEMRMLIEQRFGAVDILVANAGGNPVPPGDIELISPEGWQASLDANLTSTFLTVKSFLPGMKSRGHGSIITLASSASRRPTAHSPTAYAAAKAGVEVLTRQLALQAGPFGVRVNGLAPGTILTERNRDRIPAAVQEALAREHPAQRLGVPDDVAEAALFLASDAASWITGVILDVAGGSVLA</sequence>
<accession>A0ABT9INE4</accession>
<dbReference type="SUPFAM" id="SSF51735">
    <property type="entry name" value="NAD(P)-binding Rossmann-fold domains"/>
    <property type="match status" value="1"/>
</dbReference>
<dbReference type="Pfam" id="PF13561">
    <property type="entry name" value="adh_short_C2"/>
    <property type="match status" value="1"/>
</dbReference>
<dbReference type="EMBL" id="JAVALS010000004">
    <property type="protein sequence ID" value="MDP5227101.1"/>
    <property type="molecule type" value="Genomic_DNA"/>
</dbReference>
<dbReference type="Proteomes" id="UP001232725">
    <property type="component" value="Unassembled WGS sequence"/>
</dbReference>
<dbReference type="PANTHER" id="PTHR42879:SF2">
    <property type="entry name" value="3-OXOACYL-[ACYL-CARRIER-PROTEIN] REDUCTASE FABG"/>
    <property type="match status" value="1"/>
</dbReference>
<gene>
    <name evidence="2" type="ORF">Q9R02_08060</name>
</gene>
<dbReference type="PANTHER" id="PTHR42879">
    <property type="entry name" value="3-OXOACYL-(ACYL-CARRIER-PROTEIN) REDUCTASE"/>
    <property type="match status" value="1"/>
</dbReference>
<evidence type="ECO:0000313" key="3">
    <source>
        <dbReference type="Proteomes" id="UP001232725"/>
    </source>
</evidence>
<dbReference type="InterPro" id="IPR036291">
    <property type="entry name" value="NAD(P)-bd_dom_sf"/>
</dbReference>
<dbReference type="RefSeq" id="WP_305996152.1">
    <property type="nucleotide sequence ID" value="NZ_JAVALS010000004.1"/>
</dbReference>
<evidence type="ECO:0000256" key="1">
    <source>
        <dbReference type="ARBA" id="ARBA00006484"/>
    </source>
</evidence>
<dbReference type="CDD" id="cd05233">
    <property type="entry name" value="SDR_c"/>
    <property type="match status" value="1"/>
</dbReference>
<dbReference type="InterPro" id="IPR050259">
    <property type="entry name" value="SDR"/>
</dbReference>
<dbReference type="Gene3D" id="3.40.50.720">
    <property type="entry name" value="NAD(P)-binding Rossmann-like Domain"/>
    <property type="match status" value="1"/>
</dbReference>
<name>A0ABT9INE4_9MICC</name>
<dbReference type="PRINTS" id="PR00081">
    <property type="entry name" value="GDHRDH"/>
</dbReference>
<comment type="similarity">
    <text evidence="1">Belongs to the short-chain dehydrogenases/reductases (SDR) family.</text>
</comment>
<comment type="caution">
    <text evidence="2">The sequence shown here is derived from an EMBL/GenBank/DDBJ whole genome shotgun (WGS) entry which is preliminary data.</text>
</comment>
<organism evidence="2 3">
    <name type="scientific">Arthrobacter horti</name>
    <dbReference type="NCBI Taxonomy" id="3068273"/>
    <lineage>
        <taxon>Bacteria</taxon>
        <taxon>Bacillati</taxon>
        <taxon>Actinomycetota</taxon>
        <taxon>Actinomycetes</taxon>
        <taxon>Micrococcales</taxon>
        <taxon>Micrococcaceae</taxon>
        <taxon>Arthrobacter</taxon>
    </lineage>
</organism>
<proteinExistence type="inferred from homology"/>
<dbReference type="InterPro" id="IPR002347">
    <property type="entry name" value="SDR_fam"/>
</dbReference>